<comment type="caution">
    <text evidence="2">The sequence shown here is derived from an EMBL/GenBank/DDBJ whole genome shotgun (WGS) entry which is preliminary data.</text>
</comment>
<dbReference type="RefSeq" id="WP_191617608.1">
    <property type="nucleotide sequence ID" value="NZ_JACYFG010000036.1"/>
</dbReference>
<dbReference type="Proteomes" id="UP000622317">
    <property type="component" value="Unassembled WGS sequence"/>
</dbReference>
<organism evidence="2 3">
    <name type="scientific">Pelagicoccus enzymogenes</name>
    <dbReference type="NCBI Taxonomy" id="2773457"/>
    <lineage>
        <taxon>Bacteria</taxon>
        <taxon>Pseudomonadati</taxon>
        <taxon>Verrucomicrobiota</taxon>
        <taxon>Opitutia</taxon>
        <taxon>Puniceicoccales</taxon>
        <taxon>Pelagicoccaceae</taxon>
        <taxon>Pelagicoccus</taxon>
    </lineage>
</organism>
<evidence type="ECO:0000256" key="1">
    <source>
        <dbReference type="SAM" id="Phobius"/>
    </source>
</evidence>
<protein>
    <submittedName>
        <fullName evidence="2">Uncharacterized protein</fullName>
    </submittedName>
</protein>
<feature type="transmembrane region" description="Helical" evidence="1">
    <location>
        <begin position="45"/>
        <end position="66"/>
    </location>
</feature>
<evidence type="ECO:0000313" key="3">
    <source>
        <dbReference type="Proteomes" id="UP000622317"/>
    </source>
</evidence>
<reference evidence="2" key="1">
    <citation type="submission" date="2020-09" db="EMBL/GenBank/DDBJ databases">
        <title>Pelagicoccus enzymogenes sp. nov. with an EPS production, isolated from marine sediment.</title>
        <authorList>
            <person name="Feng X."/>
        </authorList>
    </citation>
    <scope>NUCLEOTIDE SEQUENCE</scope>
    <source>
        <strain evidence="2">NFK12</strain>
    </source>
</reference>
<sequence>MSSQQRPASPKSFWKGKALPTLRNVLIVTLVLGLLAVEFGPQSAYVKYTFYGLIALYLGSIGLRAFRYRKHILYFFAPGTKEALGGDFKRANQILKDELNRLSEGYEIGFVKAFASEFRQIDKSARNEPTAIDKVLDFVEYAFPLQSNLISVLSKPLKGAVSKRSFRVSIAVHPDGNVSLHTFSQNDLTHDIQVDDPELESCLREAACRMYHEMNATELTSNYAAFRHYDQAFRIWEKIYKTGETDSEEFEEAAQQFRLALQEDPDFILAELYLAAMNAYRRTNTAYLERSKLRLTHVLQLCEERELLPSKSQRAKYKGLATALLCFITNQWLHRIGKYDNEEQAILIARDNQLKAKQAVKLLKDSPIAIHQFAFSLHSLEQIGLQNPQSPREIASSYADAYDQYTLAIQVAKEKRMPRIVELSSGNRAYVSMWLGALLSRDPDAEIRLKAFSGDRLLHSEAASKLWIQAESEMKEVFASATGSAGHYSIANLILLYALMGRFKEIPACGHLLLFGKTAAERPNATDDLTEQVAQLHPSQTDYPEGANDLASALLTACASGTLKKEDYLEWLAQGLAFHARSIRLIQEKEVQNVEAQRIRIIKQITNLLKVIHYTKPHPSSNAGSIFQTLNQCLNKLRSEQESMDTFISTWLTALESALRSQIESTSLKG</sequence>
<name>A0A927II88_9BACT</name>
<proteinExistence type="predicted"/>
<keyword evidence="1" id="KW-1133">Transmembrane helix</keyword>
<dbReference type="AlphaFoldDB" id="A0A927II88"/>
<keyword evidence="1" id="KW-0472">Membrane</keyword>
<evidence type="ECO:0000313" key="2">
    <source>
        <dbReference type="EMBL" id="MBD5780508.1"/>
    </source>
</evidence>
<dbReference type="EMBL" id="JACYFG010000036">
    <property type="protein sequence ID" value="MBD5780508.1"/>
    <property type="molecule type" value="Genomic_DNA"/>
</dbReference>
<feature type="transmembrane region" description="Helical" evidence="1">
    <location>
        <begin position="21"/>
        <end position="39"/>
    </location>
</feature>
<keyword evidence="3" id="KW-1185">Reference proteome</keyword>
<gene>
    <name evidence="2" type="ORF">IEN85_13490</name>
</gene>
<keyword evidence="1" id="KW-0812">Transmembrane</keyword>
<accession>A0A927II88</accession>